<keyword evidence="6 13" id="KW-0808">Transferase</keyword>
<evidence type="ECO:0000256" key="9">
    <source>
        <dbReference type="ARBA" id="ARBA00022833"/>
    </source>
</evidence>
<keyword evidence="7 13" id="KW-0548">Nucleotidyltransferase</keyword>
<reference evidence="16" key="1">
    <citation type="submission" date="2020-10" db="EMBL/GenBank/DDBJ databases">
        <title>Characterization and phylogenetic analysis of the complete chloroplast genome sequences of six Wikstroemia species (Thymelaeaceae) revealed paraphyletic relationship to the monotypic genus Stellera.</title>
        <authorList>
            <person name="Zhang Y.H."/>
        </authorList>
    </citation>
    <scope>NUCLEOTIDE SEQUENCE</scope>
</reference>
<dbReference type="GO" id="GO:0000287">
    <property type="term" value="F:magnesium ion binding"/>
    <property type="evidence" value="ECO:0007669"/>
    <property type="project" value="UniProtKB-UniRule"/>
</dbReference>
<accession>A0A8A0Y0Q0</accession>
<feature type="domain" description="RNA polymerase N-terminal" evidence="15">
    <location>
        <begin position="262"/>
        <end position="543"/>
    </location>
</feature>
<dbReference type="InterPro" id="IPR000722">
    <property type="entry name" value="RNA_pol_asu"/>
</dbReference>
<keyword evidence="11 13" id="KW-0804">Transcription</keyword>
<geneLocation type="chloroplast" evidence="16"/>
<evidence type="ECO:0000256" key="2">
    <source>
        <dbReference type="ARBA" id="ARBA00007207"/>
    </source>
</evidence>
<comment type="cofactor">
    <cofactor evidence="13">
        <name>Zn(2+)</name>
        <dbReference type="ChEBI" id="CHEBI:29105"/>
    </cofactor>
    <text evidence="13">Binds 1 Zn(2+) ion per subunit.</text>
</comment>
<dbReference type="HAMAP" id="MF_01323">
    <property type="entry name" value="RNApol_bact_RpoC1"/>
    <property type="match status" value="1"/>
</dbReference>
<evidence type="ECO:0000256" key="13">
    <source>
        <dbReference type="HAMAP-Rule" id="MF_01323"/>
    </source>
</evidence>
<dbReference type="InterPro" id="IPR007080">
    <property type="entry name" value="RNA_pol_Rpb1_1"/>
</dbReference>
<dbReference type="InterPro" id="IPR034678">
    <property type="entry name" value="RNApol_RpoC1"/>
</dbReference>
<comment type="similarity">
    <text evidence="2 13">Belongs to the RNA polymerase beta' chain family. RpoC1 subfamily.</text>
</comment>
<comment type="catalytic activity">
    <reaction evidence="12 13 14">
        <text>RNA(n) + a ribonucleoside 5'-triphosphate = RNA(n+1) + diphosphate</text>
        <dbReference type="Rhea" id="RHEA:21248"/>
        <dbReference type="Rhea" id="RHEA-COMP:14527"/>
        <dbReference type="Rhea" id="RHEA-COMP:17342"/>
        <dbReference type="ChEBI" id="CHEBI:33019"/>
        <dbReference type="ChEBI" id="CHEBI:61557"/>
        <dbReference type="ChEBI" id="CHEBI:140395"/>
        <dbReference type="EC" id="2.7.7.6"/>
    </reaction>
</comment>
<keyword evidence="4 16" id="KW-0150">Chloroplast</keyword>
<feature type="binding site" evidence="13">
    <location>
        <position position="90"/>
    </location>
    <ligand>
        <name>Zn(2+)</name>
        <dbReference type="ChEBI" id="CHEBI:29105"/>
    </ligand>
</feature>
<name>A0A8A0Y0Q0_9ROSI</name>
<dbReference type="SUPFAM" id="SSF64484">
    <property type="entry name" value="beta and beta-prime subunits of DNA dependent RNA-polymerase"/>
    <property type="match status" value="1"/>
</dbReference>
<dbReference type="Gene3D" id="4.10.860.120">
    <property type="entry name" value="RNA polymerase II, clamp domain"/>
    <property type="match status" value="1"/>
</dbReference>
<dbReference type="RefSeq" id="YP_010176874.1">
    <property type="nucleotide sequence ID" value="NC_057997.1"/>
</dbReference>
<dbReference type="PANTHER" id="PTHR19376">
    <property type="entry name" value="DNA-DIRECTED RNA POLYMERASE"/>
    <property type="match status" value="1"/>
</dbReference>
<dbReference type="GO" id="GO:0006351">
    <property type="term" value="P:DNA-templated transcription"/>
    <property type="evidence" value="ECO:0007669"/>
    <property type="project" value="UniProtKB-UniRule"/>
</dbReference>
<keyword evidence="5 16" id="KW-0934">Plastid</keyword>
<dbReference type="Gene3D" id="1.10.274.100">
    <property type="entry name" value="RNA polymerase Rpb1, domain 3"/>
    <property type="match status" value="1"/>
</dbReference>
<feature type="binding site" evidence="13">
    <location>
        <position position="87"/>
    </location>
    <ligand>
        <name>Zn(2+)</name>
        <dbReference type="ChEBI" id="CHEBI:29105"/>
    </ligand>
</feature>
<dbReference type="PANTHER" id="PTHR19376:SF54">
    <property type="entry name" value="DNA-DIRECTED RNA POLYMERASE SUBUNIT BETA"/>
    <property type="match status" value="1"/>
</dbReference>
<dbReference type="Gene3D" id="1.10.40.90">
    <property type="match status" value="1"/>
</dbReference>
<dbReference type="GO" id="GO:0008270">
    <property type="term" value="F:zinc ion binding"/>
    <property type="evidence" value="ECO:0007669"/>
    <property type="project" value="UniProtKB-UniRule"/>
</dbReference>
<dbReference type="EC" id="2.7.7.6" evidence="13"/>
<evidence type="ECO:0000313" key="16">
    <source>
        <dbReference type="EMBL" id="QSQ86570.1"/>
    </source>
</evidence>
<feature type="binding site" evidence="13">
    <location>
        <position position="493"/>
    </location>
    <ligand>
        <name>Mg(2+)</name>
        <dbReference type="ChEBI" id="CHEBI:18420"/>
    </ligand>
</feature>
<feature type="binding site" evidence="13">
    <location>
        <position position="69"/>
    </location>
    <ligand>
        <name>Zn(2+)</name>
        <dbReference type="ChEBI" id="CHEBI:29105"/>
    </ligand>
</feature>
<evidence type="ECO:0000256" key="7">
    <source>
        <dbReference type="ARBA" id="ARBA00022695"/>
    </source>
</evidence>
<dbReference type="Pfam" id="PF00623">
    <property type="entry name" value="RNA_pol_Rpb1_2"/>
    <property type="match status" value="2"/>
</dbReference>
<comment type="function">
    <text evidence="1 13 14">DNA-dependent RNA polymerase catalyzes the transcription of DNA into RNA using the four ribonucleoside triphosphates as substrates.</text>
</comment>
<feature type="binding site" evidence="13">
    <location>
        <position position="71"/>
    </location>
    <ligand>
        <name>Zn(2+)</name>
        <dbReference type="ChEBI" id="CHEBI:29105"/>
    </ligand>
</feature>
<evidence type="ECO:0000256" key="5">
    <source>
        <dbReference type="ARBA" id="ARBA00022640"/>
    </source>
</evidence>
<dbReference type="EMBL" id="MW073910">
    <property type="protein sequence ID" value="QSQ86570.1"/>
    <property type="molecule type" value="Genomic_DNA"/>
</dbReference>
<dbReference type="GeneID" id="67789361"/>
<gene>
    <name evidence="13 16" type="primary">rpoC1</name>
</gene>
<dbReference type="GO" id="GO:0003677">
    <property type="term" value="F:DNA binding"/>
    <property type="evidence" value="ECO:0007669"/>
    <property type="project" value="UniProtKB-UniRule"/>
</dbReference>
<proteinExistence type="inferred from homology"/>
<comment type="cofactor">
    <cofactor evidence="13">
        <name>Mg(2+)</name>
        <dbReference type="ChEBI" id="CHEBI:18420"/>
    </cofactor>
    <text evidence="13">Binds 1 Mg(2+) ion per subunit.</text>
</comment>
<keyword evidence="3 13" id="KW-0240">DNA-directed RNA polymerase</keyword>
<sequence>MIDRYKHQQLRIGSVSPQQISAWANKTLPNGEIVGEVTKPYTFHYKTNKPEKDGLFCERIFGPTKSGICACGNYRIIGNEKEDPKFCEQCGVEFVDSRIRRYQMGYIKLACPVTHVWYLKRLPSYIANFLDKPLKELERLVYCDFSFARPSTKKPTFLRLRGSFEYEIQSWKYSIPLFFTTQGFDTFRNREISTGAGAIREQLADRDLRILINSSLVEWKELGEEGLTGNEWEDQKIGRRKDFLVRRIELAKHFIRTNIEPEWMVLCLLPVLPPELRPIIQMDGGKLMSSDINELYRRVIYRNNTLTDLLTTSRSTPGELVMCQEKLVQEAVDTLLDNGIRGQPMRDGHNKVYKSFSDLIEGKEGRFRETLLGKRVDYSGRSVIVVGPSLSLHRCGLPREIAIELFQTFVIRGLIRQHLASNIGVAKSKIREKGPIVWQILQEVMQGHPVLLNRAPTLHRLGIQAFEPILVEGRAICLHPLVCKGFNADFDGDQMAVHVPLSLEAQAEARLLMFSHMNLLSPAIGDPISVPTQDMLIGLYILTSGNRRGICANRYNPCNQRNYKNERIDNKNYKYTKELFFCNSYDAIGAYRQKRIHLDSPLWLRWRLDQRVIASREAPIEVHYESLGTYYEIYGHYLIIRSVKKEILWIYLRTTIGHISLYREMEEAIQGFCRACLYDTYT</sequence>
<evidence type="ECO:0000256" key="8">
    <source>
        <dbReference type="ARBA" id="ARBA00022723"/>
    </source>
</evidence>
<dbReference type="SMART" id="SM00663">
    <property type="entry name" value="RPOLA_N"/>
    <property type="match status" value="1"/>
</dbReference>
<evidence type="ECO:0000256" key="1">
    <source>
        <dbReference type="ARBA" id="ARBA00004026"/>
    </source>
</evidence>
<dbReference type="Gene3D" id="2.40.40.20">
    <property type="match status" value="1"/>
</dbReference>
<evidence type="ECO:0000256" key="3">
    <source>
        <dbReference type="ARBA" id="ARBA00022478"/>
    </source>
</evidence>
<protein>
    <recommendedName>
        <fullName evidence="13">DNA-directed RNA polymerase subunit beta'</fullName>
        <ecNumber evidence="13">2.7.7.6</ecNumber>
    </recommendedName>
    <alternativeName>
        <fullName evidence="13">PEP</fullName>
    </alternativeName>
    <alternativeName>
        <fullName evidence="13">Plastid-encoded RNA polymerase subunit beta'</fullName>
        <shortName evidence="13">RNA polymerase subunit beta'</shortName>
    </alternativeName>
</protein>
<feature type="binding site" evidence="13">
    <location>
        <position position="491"/>
    </location>
    <ligand>
        <name>Mg(2+)</name>
        <dbReference type="ChEBI" id="CHEBI:18420"/>
    </ligand>
</feature>
<evidence type="ECO:0000256" key="10">
    <source>
        <dbReference type="ARBA" id="ARBA00022842"/>
    </source>
</evidence>
<dbReference type="InterPro" id="IPR045867">
    <property type="entry name" value="DNA-dir_RpoC_beta_prime"/>
</dbReference>
<comment type="subunit">
    <text evidence="13">In plastids the minimal PEP RNA polymerase catalytic core is composed of four subunits: alpha, beta, beta', and beta''. When a (nuclear-encoded) sigma factor is associated with the core the holoenzyme is formed, which can initiate transcription.</text>
</comment>
<evidence type="ECO:0000256" key="14">
    <source>
        <dbReference type="RuleBase" id="RU004279"/>
    </source>
</evidence>
<evidence type="ECO:0000256" key="6">
    <source>
        <dbReference type="ARBA" id="ARBA00022679"/>
    </source>
</evidence>
<evidence type="ECO:0000259" key="15">
    <source>
        <dbReference type="SMART" id="SM00663"/>
    </source>
</evidence>
<keyword evidence="9 13" id="KW-0862">Zinc</keyword>
<dbReference type="AlphaFoldDB" id="A0A8A0Y0Q0"/>
<dbReference type="GO" id="GO:0000428">
    <property type="term" value="C:DNA-directed RNA polymerase complex"/>
    <property type="evidence" value="ECO:0007669"/>
    <property type="project" value="UniProtKB-KW"/>
</dbReference>
<keyword evidence="8 13" id="KW-0479">Metal-binding</keyword>
<feature type="binding site" evidence="13">
    <location>
        <position position="489"/>
    </location>
    <ligand>
        <name>Mg(2+)</name>
        <dbReference type="ChEBI" id="CHEBI:18420"/>
    </ligand>
</feature>
<dbReference type="FunFam" id="4.10.860.120:FF:000007">
    <property type="entry name" value="DNA-directed RNA polymerase subunit gamma"/>
    <property type="match status" value="1"/>
</dbReference>
<dbReference type="Pfam" id="PF04997">
    <property type="entry name" value="RNA_pol_Rpb1_1"/>
    <property type="match status" value="1"/>
</dbReference>
<dbReference type="InterPro" id="IPR006592">
    <property type="entry name" value="RNA_pol_N"/>
</dbReference>
<keyword evidence="10 13" id="KW-0460">Magnesium</keyword>
<evidence type="ECO:0000256" key="12">
    <source>
        <dbReference type="ARBA" id="ARBA00048552"/>
    </source>
</evidence>
<evidence type="ECO:0000256" key="4">
    <source>
        <dbReference type="ARBA" id="ARBA00022528"/>
    </source>
</evidence>
<dbReference type="InterPro" id="IPR042102">
    <property type="entry name" value="RNA_pol_Rpb1_3_sf"/>
</dbReference>
<evidence type="ECO:0000256" key="11">
    <source>
        <dbReference type="ARBA" id="ARBA00023163"/>
    </source>
</evidence>
<dbReference type="GO" id="GO:0003899">
    <property type="term" value="F:DNA-directed RNA polymerase activity"/>
    <property type="evidence" value="ECO:0007669"/>
    <property type="project" value="UniProtKB-UniRule"/>
</dbReference>
<organism evidence="16">
    <name type="scientific">Wikstroemia scytophylla</name>
    <dbReference type="NCBI Taxonomy" id="2778427"/>
    <lineage>
        <taxon>Eukaryota</taxon>
        <taxon>Viridiplantae</taxon>
        <taxon>Streptophyta</taxon>
        <taxon>Embryophyta</taxon>
        <taxon>Tracheophyta</taxon>
        <taxon>Spermatophyta</taxon>
        <taxon>Magnoliopsida</taxon>
        <taxon>eudicotyledons</taxon>
        <taxon>Gunneridae</taxon>
        <taxon>Pentapetalae</taxon>
        <taxon>rosids</taxon>
        <taxon>malvids</taxon>
        <taxon>Malvales</taxon>
        <taxon>Thymelaeaceae</taxon>
        <taxon>Wikstroemia</taxon>
    </lineage>
</organism>
<dbReference type="InterPro" id="IPR044893">
    <property type="entry name" value="RNA_pol_Rpb1_clamp_domain"/>
</dbReference>
<comment type="subcellular location">
    <subcellularLocation>
        <location evidence="13">Plastid</location>
        <location evidence="13">Chloroplast</location>
    </subcellularLocation>
</comment>
<dbReference type="GO" id="GO:0009507">
    <property type="term" value="C:chloroplast"/>
    <property type="evidence" value="ECO:0007669"/>
    <property type="project" value="UniProtKB-SubCell"/>
</dbReference>